<dbReference type="Proteomes" id="UP000297948">
    <property type="component" value="Unassembled WGS sequence"/>
</dbReference>
<dbReference type="Pfam" id="PF11387">
    <property type="entry name" value="DUF2795"/>
    <property type="match status" value="1"/>
</dbReference>
<protein>
    <submittedName>
        <fullName evidence="2">DUF2795 domain-containing protein</fullName>
    </submittedName>
</protein>
<dbReference type="InterPro" id="IPR021527">
    <property type="entry name" value="DUF2795"/>
</dbReference>
<evidence type="ECO:0000313" key="2">
    <source>
        <dbReference type="EMBL" id="TGB17390.1"/>
    </source>
</evidence>
<keyword evidence="3" id="KW-1185">Reference proteome</keyword>
<comment type="caution">
    <text evidence="2">The sequence shown here is derived from an EMBL/GenBank/DDBJ whole genome shotgun (WGS) entry which is preliminary data.</text>
</comment>
<dbReference type="AlphaFoldDB" id="A0A4Z0HFQ6"/>
<evidence type="ECO:0000256" key="1">
    <source>
        <dbReference type="SAM" id="MobiDB-lite"/>
    </source>
</evidence>
<feature type="region of interest" description="Disordered" evidence="1">
    <location>
        <begin position="43"/>
        <end position="63"/>
    </location>
</feature>
<reference evidence="2 3" key="1">
    <citation type="submission" date="2019-03" db="EMBL/GenBank/DDBJ databases">
        <authorList>
            <person name="Gonzalez-Pimentel J.L."/>
        </authorList>
    </citation>
    <scope>NUCLEOTIDE SEQUENCE [LARGE SCALE GENOMIC DNA]</scope>
    <source>
        <strain evidence="2 3">JCM 31289</strain>
    </source>
</reference>
<feature type="region of interest" description="Disordered" evidence="1">
    <location>
        <begin position="1"/>
        <end position="22"/>
    </location>
</feature>
<evidence type="ECO:0000313" key="3">
    <source>
        <dbReference type="Proteomes" id="UP000297948"/>
    </source>
</evidence>
<gene>
    <name evidence="2" type="ORF">E4099_03660</name>
</gene>
<organism evidence="2 3">
    <name type="scientific">Streptomyces palmae</name>
    <dbReference type="NCBI Taxonomy" id="1701085"/>
    <lineage>
        <taxon>Bacteria</taxon>
        <taxon>Bacillati</taxon>
        <taxon>Actinomycetota</taxon>
        <taxon>Actinomycetes</taxon>
        <taxon>Kitasatosporales</taxon>
        <taxon>Streptomycetaceae</taxon>
        <taxon>Streptomyces</taxon>
    </lineage>
</organism>
<proteinExistence type="predicted"/>
<name>A0A4Z0HFQ6_9ACTN</name>
<dbReference type="OrthoDB" id="6161020at2"/>
<dbReference type="RefSeq" id="WP_135337446.1">
    <property type="nucleotide sequence ID" value="NZ_JBHLTX010000017.1"/>
</dbReference>
<sequence>MAATDPTKVQKALKGAHYPTDKRDLEQLAKKNGADDQIVKSIHNAKRDSFDSPAQVQEEIFGS</sequence>
<dbReference type="EMBL" id="SRID01000017">
    <property type="protein sequence ID" value="TGB17390.1"/>
    <property type="molecule type" value="Genomic_DNA"/>
</dbReference>
<accession>A0A4Z0HFQ6</accession>